<keyword evidence="2" id="KW-1003">Cell membrane</keyword>
<evidence type="ECO:0000313" key="5">
    <source>
        <dbReference type="Proteomes" id="UP000192872"/>
    </source>
</evidence>
<keyword evidence="2 3" id="KW-0472">Membrane</keyword>
<keyword evidence="3" id="KW-1133">Transmembrane helix</keyword>
<dbReference type="Pfam" id="PF02632">
    <property type="entry name" value="BioY"/>
    <property type="match status" value="1"/>
</dbReference>
<dbReference type="PANTHER" id="PTHR34295">
    <property type="entry name" value="BIOTIN TRANSPORTER BIOY"/>
    <property type="match status" value="1"/>
</dbReference>
<feature type="transmembrane region" description="Helical" evidence="3">
    <location>
        <begin position="101"/>
        <end position="121"/>
    </location>
</feature>
<gene>
    <name evidence="4" type="ORF">A4S15_02915</name>
</gene>
<dbReference type="RefSeq" id="WP_376799898.1">
    <property type="nucleotide sequence ID" value="NZ_DBNB01000008.1"/>
</dbReference>
<organism evidence="4 5">
    <name type="scientific">Candidatus Raskinella chloraquaticus</name>
    <dbReference type="NCBI Taxonomy" id="1951219"/>
    <lineage>
        <taxon>Bacteria</taxon>
        <taxon>Pseudomonadati</taxon>
        <taxon>Pseudomonadota</taxon>
        <taxon>Alphaproteobacteria</taxon>
        <taxon>Hyphomicrobiales</taxon>
        <taxon>Phreatobacteraceae</taxon>
        <taxon>Candidatus Raskinella</taxon>
    </lineage>
</organism>
<dbReference type="Gene3D" id="1.10.1760.20">
    <property type="match status" value="1"/>
</dbReference>
<dbReference type="Proteomes" id="UP000192872">
    <property type="component" value="Unassembled WGS sequence"/>
</dbReference>
<protein>
    <recommendedName>
        <fullName evidence="2">Biotin transporter</fullName>
    </recommendedName>
</protein>
<dbReference type="PANTHER" id="PTHR34295:SF1">
    <property type="entry name" value="BIOTIN TRANSPORTER BIOY"/>
    <property type="match status" value="1"/>
</dbReference>
<reference evidence="4 5" key="1">
    <citation type="journal article" date="2017" name="Water Res.">
        <title>Comammox in drinking water systems.</title>
        <authorList>
            <person name="Wang Y."/>
            <person name="Ma L."/>
            <person name="Mao Y."/>
            <person name="Jiang X."/>
            <person name="Xia Y."/>
            <person name="Yu K."/>
            <person name="Li B."/>
            <person name="Zhang T."/>
        </authorList>
    </citation>
    <scope>NUCLEOTIDE SEQUENCE [LARGE SCALE GENOMIC DNA]</scope>
    <source>
        <strain evidence="4">SG_bin8</strain>
    </source>
</reference>
<keyword evidence="2" id="KW-0813">Transport</keyword>
<dbReference type="EMBL" id="LWDL01000031">
    <property type="protein sequence ID" value="OQW49680.1"/>
    <property type="molecule type" value="Genomic_DNA"/>
</dbReference>
<dbReference type="STRING" id="1827387.A4S15_02915"/>
<feature type="transmembrane region" description="Helical" evidence="3">
    <location>
        <begin position="58"/>
        <end position="81"/>
    </location>
</feature>
<evidence type="ECO:0000256" key="1">
    <source>
        <dbReference type="ARBA" id="ARBA00010692"/>
    </source>
</evidence>
<feature type="transmembrane region" description="Helical" evidence="3">
    <location>
        <begin position="169"/>
        <end position="193"/>
    </location>
</feature>
<feature type="transmembrane region" description="Helical" evidence="3">
    <location>
        <begin position="24"/>
        <end position="46"/>
    </location>
</feature>
<dbReference type="InterPro" id="IPR003784">
    <property type="entry name" value="BioY"/>
</dbReference>
<evidence type="ECO:0000256" key="2">
    <source>
        <dbReference type="PIRNR" id="PIRNR016661"/>
    </source>
</evidence>
<name>A0A1W9HQE4_9HYPH</name>
<keyword evidence="3" id="KW-0812">Transmembrane</keyword>
<comment type="similarity">
    <text evidence="1 2">Belongs to the BioY family.</text>
</comment>
<comment type="caution">
    <text evidence="4">The sequence shown here is derived from an EMBL/GenBank/DDBJ whole genome shotgun (WGS) entry which is preliminary data.</text>
</comment>
<dbReference type="AlphaFoldDB" id="A0A1W9HQE4"/>
<accession>A0A1W9HQE4</accession>
<dbReference type="GO" id="GO:0005886">
    <property type="term" value="C:plasma membrane"/>
    <property type="evidence" value="ECO:0007669"/>
    <property type="project" value="UniProtKB-SubCell"/>
</dbReference>
<feature type="transmembrane region" description="Helical" evidence="3">
    <location>
        <begin position="133"/>
        <end position="157"/>
    </location>
</feature>
<dbReference type="PIRSF" id="PIRSF016661">
    <property type="entry name" value="BioY"/>
    <property type="match status" value="1"/>
</dbReference>
<proteinExistence type="inferred from homology"/>
<evidence type="ECO:0000313" key="4">
    <source>
        <dbReference type="EMBL" id="OQW49680.1"/>
    </source>
</evidence>
<sequence length="202" mass="21129">MNATTLDVGTLAGRLIGREGLRGLAARIALVVAGAALLTIAAKIKVPFYPVPMTLQTLAIFFIGATLGARLGALSVILYVAEGLMGFPVFTNTPPAVAGPAYLMGPTGGYLLGFLMAALIVGNAARRGLDRSVWRFAIILGMADVVLFACGLSWLMISLGIGVHRAVQIGLLPFLPGEVLKIAVAAFAMPLLWQATARLRRS</sequence>
<evidence type="ECO:0000256" key="3">
    <source>
        <dbReference type="SAM" id="Phobius"/>
    </source>
</evidence>
<comment type="subcellular location">
    <subcellularLocation>
        <location evidence="2">Cell membrane</location>
        <topology evidence="2">Multi-pass membrane protein</topology>
    </subcellularLocation>
</comment>
<dbReference type="GO" id="GO:0015225">
    <property type="term" value="F:biotin transmembrane transporter activity"/>
    <property type="evidence" value="ECO:0007669"/>
    <property type="project" value="UniProtKB-UniRule"/>
</dbReference>